<organism evidence="3 4">
    <name type="scientific">Paspalum notatum var. saurae</name>
    <dbReference type="NCBI Taxonomy" id="547442"/>
    <lineage>
        <taxon>Eukaryota</taxon>
        <taxon>Viridiplantae</taxon>
        <taxon>Streptophyta</taxon>
        <taxon>Embryophyta</taxon>
        <taxon>Tracheophyta</taxon>
        <taxon>Spermatophyta</taxon>
        <taxon>Magnoliopsida</taxon>
        <taxon>Liliopsida</taxon>
        <taxon>Poales</taxon>
        <taxon>Poaceae</taxon>
        <taxon>PACMAD clade</taxon>
        <taxon>Panicoideae</taxon>
        <taxon>Andropogonodae</taxon>
        <taxon>Paspaleae</taxon>
        <taxon>Paspalinae</taxon>
        <taxon>Paspalum</taxon>
    </lineage>
</organism>
<feature type="compositionally biased region" description="Low complexity" evidence="1">
    <location>
        <begin position="381"/>
        <end position="398"/>
    </location>
</feature>
<evidence type="ECO:0000313" key="4">
    <source>
        <dbReference type="Proteomes" id="UP001341281"/>
    </source>
</evidence>
<dbReference type="InterPro" id="IPR036397">
    <property type="entry name" value="RNaseH_sf"/>
</dbReference>
<dbReference type="GO" id="GO:0003676">
    <property type="term" value="F:nucleic acid binding"/>
    <property type="evidence" value="ECO:0007669"/>
    <property type="project" value="InterPro"/>
</dbReference>
<evidence type="ECO:0000313" key="3">
    <source>
        <dbReference type="EMBL" id="WVZ76136.1"/>
    </source>
</evidence>
<proteinExistence type="predicted"/>
<dbReference type="SUPFAM" id="SSF53098">
    <property type="entry name" value="Ribonuclease H-like"/>
    <property type="match status" value="1"/>
</dbReference>
<feature type="compositionally biased region" description="Acidic residues" evidence="1">
    <location>
        <begin position="370"/>
        <end position="380"/>
    </location>
</feature>
<dbReference type="InterPro" id="IPR025724">
    <property type="entry name" value="GAG-pre-integrase_dom"/>
</dbReference>
<name>A0AAQ3WWR3_PASNO</name>
<reference evidence="3 4" key="1">
    <citation type="submission" date="2024-02" db="EMBL/GenBank/DDBJ databases">
        <title>High-quality chromosome-scale genome assembly of Pensacola bahiagrass (Paspalum notatum Flugge var. saurae).</title>
        <authorList>
            <person name="Vega J.M."/>
            <person name="Podio M."/>
            <person name="Orjuela J."/>
            <person name="Siena L.A."/>
            <person name="Pessino S.C."/>
            <person name="Combes M.C."/>
            <person name="Mariac C."/>
            <person name="Albertini E."/>
            <person name="Pupilli F."/>
            <person name="Ortiz J.P.A."/>
            <person name="Leblanc O."/>
        </authorList>
    </citation>
    <scope>NUCLEOTIDE SEQUENCE [LARGE SCALE GENOMIC DNA]</scope>
    <source>
        <strain evidence="3">R1</strain>
        <tissue evidence="3">Leaf</tissue>
    </source>
</reference>
<dbReference type="InterPro" id="IPR039537">
    <property type="entry name" value="Retrotran_Ty1/copia-like"/>
</dbReference>
<dbReference type="AlphaFoldDB" id="A0AAQ3WWR3"/>
<dbReference type="PANTHER" id="PTHR42648">
    <property type="entry name" value="TRANSPOSASE, PUTATIVE-RELATED"/>
    <property type="match status" value="1"/>
</dbReference>
<dbReference type="Proteomes" id="UP001341281">
    <property type="component" value="Chromosome 05"/>
</dbReference>
<dbReference type="Pfam" id="PF00665">
    <property type="entry name" value="rve"/>
    <property type="match status" value="1"/>
</dbReference>
<dbReference type="PROSITE" id="PS50994">
    <property type="entry name" value="INTEGRASE"/>
    <property type="match status" value="1"/>
</dbReference>
<dbReference type="InterPro" id="IPR012337">
    <property type="entry name" value="RNaseH-like_sf"/>
</dbReference>
<dbReference type="EMBL" id="CP144749">
    <property type="protein sequence ID" value="WVZ76136.1"/>
    <property type="molecule type" value="Genomic_DNA"/>
</dbReference>
<evidence type="ECO:0000256" key="1">
    <source>
        <dbReference type="SAM" id="MobiDB-lite"/>
    </source>
</evidence>
<dbReference type="InterPro" id="IPR001584">
    <property type="entry name" value="Integrase_cat-core"/>
</dbReference>
<dbReference type="Pfam" id="PF13976">
    <property type="entry name" value="gag_pre-integrs"/>
    <property type="match status" value="1"/>
</dbReference>
<evidence type="ECO:0000259" key="2">
    <source>
        <dbReference type="PROSITE" id="PS50994"/>
    </source>
</evidence>
<dbReference type="InterPro" id="IPR057670">
    <property type="entry name" value="SH3_retrovirus"/>
</dbReference>
<sequence>MTGHRKSFSSLNPMSTKEYITFGDNGQGFEVRFKKGACRVLDAEETLVCSLLPFGQVFRVDLTSVSGPAHCLVASPSVDIWKWHRKLGHLSIDLLVRLSSMGLIRGLPKLKAEKDLVCHPCRHGKIVAASHTPVSQVMTSYPGELLHMDIVGPARVASVSGMWYMLVVVDDFSRFSWVFFMEFKDEAFGFVQDLVLRLRNESHKAMRAICSDNGGEFRNSRFKNFCRDLGLEHQFSSPYTSPQNGVVERKNRTLVEMARTMLDEHRTPRGFWAEAVNTAYYIANQIFLRAFLGKTLCFVLKKAGHLDKFDSRCLDGIFLGYASSSRAFRVWILEAKQVVETCEVSFDETMPCTTPAFELLGEDEEGTHIFEDEEGADDVGDAGATAPAAAPAPSAMSSNDEGGPLPTASSSLPR</sequence>
<feature type="domain" description="Integrase catalytic" evidence="2">
    <location>
        <begin position="138"/>
        <end position="304"/>
    </location>
</feature>
<accession>A0AAQ3WWR3</accession>
<dbReference type="Pfam" id="PF25597">
    <property type="entry name" value="SH3_retrovirus"/>
    <property type="match status" value="1"/>
</dbReference>
<dbReference type="GO" id="GO:0015074">
    <property type="term" value="P:DNA integration"/>
    <property type="evidence" value="ECO:0007669"/>
    <property type="project" value="InterPro"/>
</dbReference>
<feature type="region of interest" description="Disordered" evidence="1">
    <location>
        <begin position="370"/>
        <end position="414"/>
    </location>
</feature>
<protein>
    <recommendedName>
        <fullName evidence="2">Integrase catalytic domain-containing protein</fullName>
    </recommendedName>
</protein>
<dbReference type="PANTHER" id="PTHR42648:SF21">
    <property type="entry name" value="CYSTEINE-RICH RLK (RECEPTOR-LIKE PROTEIN KINASE) 8"/>
    <property type="match status" value="1"/>
</dbReference>
<keyword evidence="4" id="KW-1185">Reference proteome</keyword>
<gene>
    <name evidence="3" type="ORF">U9M48_024134</name>
</gene>
<dbReference type="Gene3D" id="3.30.420.10">
    <property type="entry name" value="Ribonuclease H-like superfamily/Ribonuclease H"/>
    <property type="match status" value="1"/>
</dbReference>